<accession>A0ABS9PX08</accession>
<keyword evidence="2" id="KW-0472">Membrane</keyword>
<dbReference type="EMBL" id="JAKRDF010000020">
    <property type="protein sequence ID" value="MCG7277125.1"/>
    <property type="molecule type" value="Genomic_DNA"/>
</dbReference>
<dbReference type="Pfam" id="PF10969">
    <property type="entry name" value="DUF2771"/>
    <property type="match status" value="1"/>
</dbReference>
<protein>
    <submittedName>
        <fullName evidence="3">DUF2771 domain-containing protein</fullName>
    </submittedName>
</protein>
<keyword evidence="4" id="KW-1185">Reference proteome</keyword>
<feature type="region of interest" description="Disordered" evidence="1">
    <location>
        <begin position="114"/>
        <end position="135"/>
    </location>
</feature>
<evidence type="ECO:0000313" key="3">
    <source>
        <dbReference type="EMBL" id="MCG7277125.1"/>
    </source>
</evidence>
<name>A0ABS9PX08_9CORY</name>
<dbReference type="InterPro" id="IPR024495">
    <property type="entry name" value="DUF2771"/>
</dbReference>
<keyword evidence="2" id="KW-0812">Transmembrane</keyword>
<keyword evidence="2" id="KW-1133">Transmembrane helix</keyword>
<feature type="compositionally biased region" description="Polar residues" evidence="1">
    <location>
        <begin position="114"/>
        <end position="126"/>
    </location>
</feature>
<feature type="transmembrane region" description="Helical" evidence="2">
    <location>
        <begin position="12"/>
        <end position="36"/>
    </location>
</feature>
<sequence length="200" mass="21548">MATVKQARKKSLLQFLALIIAVAVIVVAVVLFQKWWNDRPGPEPKDVTITATVGDETIEVSPYSICEPGTECEEGDVPNLTVGPDDTLKLDIPEAISNHEWSVLSIYDDPAANDSTAHGANETTSVEIPGSVAPIEASTGERPLLKVVEISTLMIGHDANGEETPLHTVWSLSTLSEEELKDSPNSDNTQDDEAEASEEK</sequence>
<evidence type="ECO:0000313" key="4">
    <source>
        <dbReference type="Proteomes" id="UP001521911"/>
    </source>
</evidence>
<organism evidence="3 4">
    <name type="scientific">Corynebacterium singulare</name>
    <dbReference type="NCBI Taxonomy" id="161899"/>
    <lineage>
        <taxon>Bacteria</taxon>
        <taxon>Bacillati</taxon>
        <taxon>Actinomycetota</taxon>
        <taxon>Actinomycetes</taxon>
        <taxon>Mycobacteriales</taxon>
        <taxon>Corynebacteriaceae</taxon>
        <taxon>Corynebacterium</taxon>
    </lineage>
</organism>
<gene>
    <name evidence="3" type="ORF">MHK08_11705</name>
</gene>
<reference evidence="3 4" key="1">
    <citation type="submission" date="2022-02" db="EMBL/GenBank/DDBJ databases">
        <title>Uncovering new skin microbiome diversity through culturing and metagenomics.</title>
        <authorList>
            <person name="Conlan S."/>
            <person name="Deming C."/>
            <person name="Nisc Comparative Sequencing Program N."/>
            <person name="Segre J.A."/>
        </authorList>
    </citation>
    <scope>NUCLEOTIDE SEQUENCE [LARGE SCALE GENOMIC DNA]</scope>
    <source>
        <strain evidence="3 4">ACRQV</strain>
    </source>
</reference>
<evidence type="ECO:0000256" key="2">
    <source>
        <dbReference type="SAM" id="Phobius"/>
    </source>
</evidence>
<feature type="region of interest" description="Disordered" evidence="1">
    <location>
        <begin position="173"/>
        <end position="200"/>
    </location>
</feature>
<dbReference type="RefSeq" id="WP_239181185.1">
    <property type="nucleotide sequence ID" value="NZ_JAKRDF010000020.1"/>
</dbReference>
<feature type="compositionally biased region" description="Acidic residues" evidence="1">
    <location>
        <begin position="189"/>
        <end position="200"/>
    </location>
</feature>
<comment type="caution">
    <text evidence="3">The sequence shown here is derived from an EMBL/GenBank/DDBJ whole genome shotgun (WGS) entry which is preliminary data.</text>
</comment>
<dbReference type="Proteomes" id="UP001521911">
    <property type="component" value="Unassembled WGS sequence"/>
</dbReference>
<evidence type="ECO:0000256" key="1">
    <source>
        <dbReference type="SAM" id="MobiDB-lite"/>
    </source>
</evidence>
<proteinExistence type="predicted"/>